<dbReference type="HOGENOM" id="CLU_3118722_0_0_9"/>
<sequence>MYVLKRQKQKKQQTLNQLAHTDSANTKYIKTISTADLIKWHVNSSRNEFM</sequence>
<keyword evidence="1" id="KW-0614">Plasmid</keyword>
<dbReference type="EMBL" id="CP009417">
    <property type="protein sequence ID" value="AJD93164.1"/>
    <property type="molecule type" value="Genomic_DNA"/>
</dbReference>
<dbReference type="BioCyc" id="JESP1508404:G14D9-13130-MONOMER"/>
<dbReference type="KEGG" id="jeo:JMA_38460"/>
<gene>
    <name evidence="1" type="ORF">JMA_38460</name>
</gene>
<protein>
    <submittedName>
        <fullName evidence="1">Uncharacterized protein</fullName>
    </submittedName>
</protein>
<evidence type="ECO:0000313" key="1">
    <source>
        <dbReference type="EMBL" id="AJD93164.1"/>
    </source>
</evidence>
<proteinExistence type="predicted"/>
<keyword evidence="2" id="KW-1185">Reference proteome</keyword>
<accession>A0A0B5AYU3</accession>
<organism evidence="1 2">
    <name type="scientific">Jeotgalibacillus malaysiensis</name>
    <dbReference type="NCBI Taxonomy" id="1508404"/>
    <lineage>
        <taxon>Bacteria</taxon>
        <taxon>Bacillati</taxon>
        <taxon>Bacillota</taxon>
        <taxon>Bacilli</taxon>
        <taxon>Bacillales</taxon>
        <taxon>Caryophanaceae</taxon>
        <taxon>Jeotgalibacillus</taxon>
    </lineage>
</organism>
<geneLocation type="plasmid" evidence="2"/>
<dbReference type="AlphaFoldDB" id="A0A0B5AYU3"/>
<evidence type="ECO:0000313" key="2">
    <source>
        <dbReference type="Proteomes" id="UP000031449"/>
    </source>
</evidence>
<name>A0A0B5AYU3_9BACL</name>
<reference evidence="1 2" key="1">
    <citation type="submission" date="2014-08" db="EMBL/GenBank/DDBJ databases">
        <title>Complete genome of a marine bacteria Jeotgalibacillus malaysiensis.</title>
        <authorList>
            <person name="Yaakop A.S."/>
            <person name="Chan K.-G."/>
            <person name="Goh K.M."/>
        </authorList>
    </citation>
    <scope>NUCLEOTIDE SEQUENCE [LARGE SCALE GENOMIC DNA]</scope>
    <source>
        <strain evidence="1 2">D5</strain>
        <plasmid evidence="2">Plasmid</plasmid>
    </source>
</reference>
<dbReference type="Proteomes" id="UP000031449">
    <property type="component" value="Plasmid unnamed"/>
</dbReference>